<keyword evidence="2" id="KW-0695">RNA-directed DNA polymerase</keyword>
<dbReference type="AlphaFoldDB" id="A0A1H2XSH1"/>
<dbReference type="Pfam" id="PF00078">
    <property type="entry name" value="RVT_1"/>
    <property type="match status" value="1"/>
</dbReference>
<dbReference type="PROSITE" id="PS50878">
    <property type="entry name" value="RT_POL"/>
    <property type="match status" value="1"/>
</dbReference>
<keyword evidence="2" id="KW-0548">Nucleotidyltransferase</keyword>
<dbReference type="GO" id="GO:0003964">
    <property type="term" value="F:RNA-directed DNA polymerase activity"/>
    <property type="evidence" value="ECO:0007669"/>
    <property type="project" value="UniProtKB-KW"/>
</dbReference>
<dbReference type="STRING" id="1073328.SAMN05216294_2812"/>
<evidence type="ECO:0000313" key="2">
    <source>
        <dbReference type="EMBL" id="SDW95882.1"/>
    </source>
</evidence>
<proteinExistence type="predicted"/>
<feature type="domain" description="Reverse transcriptase" evidence="1">
    <location>
        <begin position="74"/>
        <end position="360"/>
    </location>
</feature>
<accession>A0A1H2XSH1</accession>
<dbReference type="NCBIfam" id="NF041748">
    <property type="entry name" value="Drt3b"/>
    <property type="match status" value="1"/>
</dbReference>
<dbReference type="RefSeq" id="WP_090297846.1">
    <property type="nucleotide sequence ID" value="NZ_FNKI01000003.1"/>
</dbReference>
<dbReference type="OrthoDB" id="9780724at2"/>
<dbReference type="CDD" id="cd01646">
    <property type="entry name" value="RT_Bac_retron_I"/>
    <property type="match status" value="1"/>
</dbReference>
<protein>
    <submittedName>
        <fullName evidence="2">Reverse transcriptase (RNA-dependent DNA polymerase)</fullName>
    </submittedName>
</protein>
<name>A0A1H2XSH1_9FLAO</name>
<keyword evidence="3" id="KW-1185">Reference proteome</keyword>
<reference evidence="3" key="1">
    <citation type="submission" date="2016-10" db="EMBL/GenBank/DDBJ databases">
        <authorList>
            <person name="Varghese N."/>
            <person name="Submissions S."/>
        </authorList>
    </citation>
    <scope>NUCLEOTIDE SEQUENCE [LARGE SCALE GENOMIC DNA]</scope>
    <source>
        <strain evidence="3">DSM 25030</strain>
    </source>
</reference>
<sequence length="743" mass="88575">MRKGKKIPLSYSIERAVLSDVLPYETPIIFSNRHFYEFLVKYKIKYCAEENQFTWINCKDENIIKEIISIIFDAHGVYEANKKKLNSNELRKIPFHYKIAHKENDFRDLALPHPKCQIELVSFYEEFKELILHYSKQSSFSIRRPASIAKFVYSNTSAGKDGKGDEEDMIEEYNKEYKSLKTFFTYEKYSNVYKFYEDYIYHRAEKKFNRLLKFDLAKCFDSIYTHSLAWTLFDKQFVKDNLDKIPSTFPGKFDAFISGANYGETNGILIGPEFSRIFAELILQGIDKKVESDLSRKKKIHKIDYEIYRYVDDYFLFYNEEETKEIILETYKVSLKEYKMSFNDSKTIPYEKPLITEITIAKNKILNLVRENIEFKIRKEKDKEDKSFPNNVPNQDDLKPEKKIKVGDVKIRCNSNKLITEFKTIVVVSHVSYKDIMNFTLAVFKTVLTRNIKKYQKHKRAMLKRQLSGNLSEKEKRKLAKQESNFTEYTIEMLDFIFFLYGVSPRVNSTIKLVGMLSIIIKTFKKKTKVKSDEARYSLYYQFFQINQEKIFKKISDEIILTLDRNKLREHVQIETLYLLIILKELGKDYRLTANQLIKYLNLDEILDSDNKSYDPKRYKFKNEINYFVITVLLFYLKDIKEYRGLKVVIKESIRKKIGAIKKGQRTKYSELVLLFFDLIACPYLKENDNKFKKEILTCFGVDKANHQEFINFVERQRYWFTKWDNFNLLEELNAKSSLEPYS</sequence>
<gene>
    <name evidence="2" type="ORF">SAMN04487892_2804</name>
</gene>
<keyword evidence="2" id="KW-0808">Transferase</keyword>
<evidence type="ECO:0000313" key="3">
    <source>
        <dbReference type="Proteomes" id="UP000199592"/>
    </source>
</evidence>
<dbReference type="Proteomes" id="UP000199592">
    <property type="component" value="Unassembled WGS sequence"/>
</dbReference>
<dbReference type="EMBL" id="FNMY01000004">
    <property type="protein sequence ID" value="SDW95882.1"/>
    <property type="molecule type" value="Genomic_DNA"/>
</dbReference>
<dbReference type="InterPro" id="IPR000477">
    <property type="entry name" value="RT_dom"/>
</dbReference>
<organism evidence="2 3">
    <name type="scientific">Flagellimonas zhangzhouensis</name>
    <dbReference type="NCBI Taxonomy" id="1073328"/>
    <lineage>
        <taxon>Bacteria</taxon>
        <taxon>Pseudomonadati</taxon>
        <taxon>Bacteroidota</taxon>
        <taxon>Flavobacteriia</taxon>
        <taxon>Flavobacteriales</taxon>
        <taxon>Flavobacteriaceae</taxon>
        <taxon>Flagellimonas</taxon>
    </lineage>
</organism>
<evidence type="ECO:0000259" key="1">
    <source>
        <dbReference type="PROSITE" id="PS50878"/>
    </source>
</evidence>